<dbReference type="AlphaFoldDB" id="A0A4U7MVZ1"/>
<evidence type="ECO:0000313" key="2">
    <source>
        <dbReference type="EMBL" id="TKZ17148.1"/>
    </source>
</evidence>
<reference evidence="2 3" key="1">
    <citation type="submission" date="2019-04" db="EMBL/GenBank/DDBJ databases">
        <title>Genome sequence of Pelagicola litoralis CL-ES2.</title>
        <authorList>
            <person name="Cao J."/>
        </authorList>
    </citation>
    <scope>NUCLEOTIDE SEQUENCE [LARGE SCALE GENOMIC DNA]</scope>
    <source>
        <strain evidence="2 3">CL-ES2</strain>
    </source>
</reference>
<keyword evidence="1" id="KW-0732">Signal</keyword>
<keyword evidence="3" id="KW-1185">Reference proteome</keyword>
<dbReference type="RefSeq" id="WP_138017256.1">
    <property type="nucleotide sequence ID" value="NZ_SULI01000027.1"/>
</dbReference>
<dbReference type="EMBL" id="SULI01000027">
    <property type="protein sequence ID" value="TKZ17148.1"/>
    <property type="molecule type" value="Genomic_DNA"/>
</dbReference>
<evidence type="ECO:0000256" key="1">
    <source>
        <dbReference type="SAM" id="SignalP"/>
    </source>
</evidence>
<sequence length="226" mass="25081">MNHHFRTFIAIALTVVGLALTASHVTAQDINNQKQAAQFIKELETFNKGKADIRRPIANMQALMRQEFSAYREAVNSSETMEEADQKYQVNLQDFKEARAQFDAAIATAEAIGANSKFPEIQALANQYVVSLKNAQSRVNNIAVAFKYHDAKALLSDCKGLASDVRAVGLHWRAQRPAISAKLKTARAHFKRVNEPEVKDCPYEDGTKQHVLHCILGQPMSEGTGN</sequence>
<feature type="chain" id="PRO_5020827401" evidence="1">
    <location>
        <begin position="28"/>
        <end position="226"/>
    </location>
</feature>
<protein>
    <submittedName>
        <fullName evidence="2">Uncharacterized protein</fullName>
    </submittedName>
</protein>
<dbReference type="Proteomes" id="UP000306575">
    <property type="component" value="Unassembled WGS sequence"/>
</dbReference>
<gene>
    <name evidence="2" type="ORF">FAP39_15285</name>
</gene>
<comment type="caution">
    <text evidence="2">The sequence shown here is derived from an EMBL/GenBank/DDBJ whole genome shotgun (WGS) entry which is preliminary data.</text>
</comment>
<name>A0A4U7MVZ1_9RHOB</name>
<evidence type="ECO:0000313" key="3">
    <source>
        <dbReference type="Proteomes" id="UP000306575"/>
    </source>
</evidence>
<proteinExistence type="predicted"/>
<accession>A0A4U7MVZ1</accession>
<organism evidence="2 3">
    <name type="scientific">Shimia litoralis</name>
    <dbReference type="NCBI Taxonomy" id="420403"/>
    <lineage>
        <taxon>Bacteria</taxon>
        <taxon>Pseudomonadati</taxon>
        <taxon>Pseudomonadota</taxon>
        <taxon>Alphaproteobacteria</taxon>
        <taxon>Rhodobacterales</taxon>
        <taxon>Roseobacteraceae</taxon>
    </lineage>
</organism>
<feature type="signal peptide" evidence="1">
    <location>
        <begin position="1"/>
        <end position="27"/>
    </location>
</feature>